<evidence type="ECO:0000313" key="1">
    <source>
        <dbReference type="EMBL" id="MBB6501154.1"/>
    </source>
</evidence>
<dbReference type="AlphaFoldDB" id="A0A7X0MJH1"/>
<dbReference type="InterPro" id="IPR013078">
    <property type="entry name" value="His_Pase_superF_clade-1"/>
</dbReference>
<name>A0A7X0MJH1_9SPHI</name>
<proteinExistence type="predicted"/>
<comment type="caution">
    <text evidence="1">The sequence shown here is derived from an EMBL/GenBank/DDBJ whole genome shotgun (WGS) entry which is preliminary data.</text>
</comment>
<dbReference type="Gene3D" id="3.40.50.1240">
    <property type="entry name" value="Phosphoglycerate mutase-like"/>
    <property type="match status" value="1"/>
</dbReference>
<accession>A0A7X0MJH1</accession>
<sequence length="187" mass="21649">MMKITFIRHSKVLFNWGKTYNADSFDLACQAYDLSPVQEGEKMGIGRQSVYISNLIRTGATAKNLLQEDIEIIKTDLLNEIPLKAFINTKMPLPTIIWMVLGRLQWYFNNSNQLETRKNSIERINKFLDHILGKGEDCIIIGHGFYFAQMVNQMKSRAINGDMRKRIKNEELRVFVADNVFENKAIN</sequence>
<gene>
    <name evidence="1" type="ORF">HDF25_003317</name>
</gene>
<dbReference type="Pfam" id="PF00300">
    <property type="entry name" value="His_Phos_1"/>
    <property type="match status" value="1"/>
</dbReference>
<dbReference type="SUPFAM" id="SSF53254">
    <property type="entry name" value="Phosphoglycerate mutase-like"/>
    <property type="match status" value="1"/>
</dbReference>
<protein>
    <submittedName>
        <fullName evidence="1">Broad specificity phosphatase PhoE</fullName>
    </submittedName>
</protein>
<dbReference type="EMBL" id="JACHCC010000008">
    <property type="protein sequence ID" value="MBB6501154.1"/>
    <property type="molecule type" value="Genomic_DNA"/>
</dbReference>
<dbReference type="Proteomes" id="UP000521017">
    <property type="component" value="Unassembled WGS sequence"/>
</dbReference>
<evidence type="ECO:0000313" key="2">
    <source>
        <dbReference type="Proteomes" id="UP000521017"/>
    </source>
</evidence>
<dbReference type="InterPro" id="IPR029033">
    <property type="entry name" value="His_PPase_superfam"/>
</dbReference>
<dbReference type="RefSeq" id="WP_184626614.1">
    <property type="nucleotide sequence ID" value="NZ_JACHCC010000008.1"/>
</dbReference>
<reference evidence="1 2" key="1">
    <citation type="submission" date="2020-08" db="EMBL/GenBank/DDBJ databases">
        <title>Genomic Encyclopedia of Type Strains, Phase IV (KMG-V): Genome sequencing to study the core and pangenomes of soil and plant-associated prokaryotes.</title>
        <authorList>
            <person name="Whitman W."/>
        </authorList>
    </citation>
    <scope>NUCLEOTIDE SEQUENCE [LARGE SCALE GENOMIC DNA]</scope>
    <source>
        <strain evidence="1 2">M2T3</strain>
    </source>
</reference>
<organism evidence="1 2">
    <name type="scientific">Pedobacter cryoconitis</name>
    <dbReference type="NCBI Taxonomy" id="188932"/>
    <lineage>
        <taxon>Bacteria</taxon>
        <taxon>Pseudomonadati</taxon>
        <taxon>Bacteroidota</taxon>
        <taxon>Sphingobacteriia</taxon>
        <taxon>Sphingobacteriales</taxon>
        <taxon>Sphingobacteriaceae</taxon>
        <taxon>Pedobacter</taxon>
    </lineage>
</organism>